<dbReference type="STRING" id="1513793.SAMN06296036_12438"/>
<dbReference type="Proteomes" id="UP000192907">
    <property type="component" value="Unassembled WGS sequence"/>
</dbReference>
<accession>A0A1Y6CJ66</accession>
<evidence type="ECO:0000313" key="2">
    <source>
        <dbReference type="EMBL" id="SMF68564.1"/>
    </source>
</evidence>
<proteinExistence type="predicted"/>
<sequence length="229" mass="25026">MSSVSRNGFKGERGFSLLNLLVAGSIGLLCVVLVSRSMVHDLYFSKLVGSKLSSGNVYQNLGYDLLSKVHNELDDVGNCINLNKVIKNNTLGGKSQYTILNPSKLKVSSPPTFINEALSRCSQSRLPSDITDANQNNMYFCIHIESTPSHASDSSLVNSEMAFAEVSMELVDLNTFDGLSCTEYKVRRDDTKDRSAGIALAMTLYWTVSGSGVKNFNRRNVSLLANPNP</sequence>
<keyword evidence="1" id="KW-1133">Transmembrane helix</keyword>
<gene>
    <name evidence="2" type="ORF">SAMN06296036_12438</name>
</gene>
<dbReference type="AlphaFoldDB" id="A0A1Y6CJ66"/>
<keyword evidence="1" id="KW-0472">Membrane</keyword>
<reference evidence="3" key="1">
    <citation type="submission" date="2017-04" db="EMBL/GenBank/DDBJ databases">
        <authorList>
            <person name="Varghese N."/>
            <person name="Submissions S."/>
        </authorList>
    </citation>
    <scope>NUCLEOTIDE SEQUENCE [LARGE SCALE GENOMIC DNA]</scope>
    <source>
        <strain evidence="3">RKEM611</strain>
    </source>
</reference>
<evidence type="ECO:0000313" key="3">
    <source>
        <dbReference type="Proteomes" id="UP000192907"/>
    </source>
</evidence>
<feature type="transmembrane region" description="Helical" evidence="1">
    <location>
        <begin position="15"/>
        <end position="34"/>
    </location>
</feature>
<organism evidence="2 3">
    <name type="scientific">Pseudobacteriovorax antillogorgiicola</name>
    <dbReference type="NCBI Taxonomy" id="1513793"/>
    <lineage>
        <taxon>Bacteria</taxon>
        <taxon>Pseudomonadati</taxon>
        <taxon>Bdellovibrionota</taxon>
        <taxon>Oligoflexia</taxon>
        <taxon>Oligoflexales</taxon>
        <taxon>Pseudobacteriovoracaceae</taxon>
        <taxon>Pseudobacteriovorax</taxon>
    </lineage>
</organism>
<dbReference type="EMBL" id="FWZT01000024">
    <property type="protein sequence ID" value="SMF68564.1"/>
    <property type="molecule type" value="Genomic_DNA"/>
</dbReference>
<name>A0A1Y6CJ66_9BACT</name>
<evidence type="ECO:0000256" key="1">
    <source>
        <dbReference type="SAM" id="Phobius"/>
    </source>
</evidence>
<protein>
    <submittedName>
        <fullName evidence="2">Uncharacterized protein</fullName>
    </submittedName>
</protein>
<dbReference type="RefSeq" id="WP_132323846.1">
    <property type="nucleotide sequence ID" value="NZ_FWZT01000024.1"/>
</dbReference>
<keyword evidence="1" id="KW-0812">Transmembrane</keyword>
<keyword evidence="3" id="KW-1185">Reference proteome</keyword>